<dbReference type="EnsemblMetazoa" id="G3350.2">
    <property type="protein sequence ID" value="G3350.2:cds"/>
    <property type="gene ID" value="G3350"/>
</dbReference>
<dbReference type="OMA" id="FLMSDAW"/>
<name>A0A8W8MIV1_MAGGI</name>
<accession>A0A8W8MIV1</accession>
<dbReference type="SUPFAM" id="SSF160696">
    <property type="entry name" value="BTG domain-like"/>
    <property type="match status" value="1"/>
</dbReference>
<evidence type="ECO:0000256" key="3">
    <source>
        <dbReference type="SAM" id="MobiDB-lite"/>
    </source>
</evidence>
<dbReference type="Gene3D" id="3.90.640.90">
    <property type="entry name" value="Anti-proliferative protein, N-terminal domain"/>
    <property type="match status" value="1"/>
</dbReference>
<feature type="region of interest" description="Disordered" evidence="3">
    <location>
        <begin position="293"/>
        <end position="338"/>
    </location>
</feature>
<dbReference type="OrthoDB" id="19928at2759"/>
<dbReference type="Proteomes" id="UP000005408">
    <property type="component" value="Unassembled WGS sequence"/>
</dbReference>
<dbReference type="EnsemblMetazoa" id="G3350.7">
    <property type="protein sequence ID" value="G3350.7:cds"/>
    <property type="gene ID" value="G3350"/>
</dbReference>
<reference evidence="5" key="1">
    <citation type="submission" date="2022-08" db="UniProtKB">
        <authorList>
            <consortium name="EnsemblMetazoa"/>
        </authorList>
    </citation>
    <scope>IDENTIFICATION</scope>
    <source>
        <strain evidence="5">05x7-T-G4-1.051#20</strain>
    </source>
</reference>
<dbReference type="InterPro" id="IPR036054">
    <property type="entry name" value="BTG-like_sf"/>
</dbReference>
<dbReference type="EnsemblMetazoa" id="G3350.5">
    <property type="protein sequence ID" value="G3350.5:cds"/>
    <property type="gene ID" value="G3350"/>
</dbReference>
<dbReference type="Pfam" id="PF07742">
    <property type="entry name" value="BTG"/>
    <property type="match status" value="1"/>
</dbReference>
<evidence type="ECO:0000259" key="4">
    <source>
        <dbReference type="PROSITE" id="PS01203"/>
    </source>
</evidence>
<dbReference type="EnsemblMetazoa" id="G3350.3">
    <property type="protein sequence ID" value="G3350.3:cds"/>
    <property type="gene ID" value="G3350"/>
</dbReference>
<sequence length="386" mass="42908">MHVEVSVALNFVISYLYNKLPRRRVDMLAEELERGLKKKFQGHWYPDKPFKGSGFRCVRMSGENVDPVFTYAATECGLSLEEVKSYLPEELTIWIDPAEVSYRIGEKGQIKILYSDRKDDSTETADREVQAAGRTFNPDAQCFKPIDNLSASLNNLCLSPVMLSPSSPTSSKGWSASASTSPSSSLFNSTLSRPAQPATLVSKENVVPQFTAASFAQTKFGSTKLKTNAKRPTRLSPTELGNYFRQRTAVLHPPSGFPPQRPRSLSPRDPRLEFYMDQKNRVFLSQQQLHHQQLQQMQQQHLLQSPQHGGSPSSPLSDSGLIRSPMTGHGLVPGHSYDYNMPVSPPLESPANSTAVSPESDKSFMDGINLNNISYTAQFPHMLLAN</sequence>
<dbReference type="PRINTS" id="PR00310">
    <property type="entry name" value="ANTIPRLFBTG1"/>
</dbReference>
<feature type="domain" description="Anti-proliferative protein" evidence="4">
    <location>
        <begin position="87"/>
        <end position="106"/>
    </location>
</feature>
<evidence type="ECO:0000313" key="5">
    <source>
        <dbReference type="EnsemblMetazoa" id="G3350.10:cds"/>
    </source>
</evidence>
<evidence type="ECO:0000313" key="6">
    <source>
        <dbReference type="Proteomes" id="UP000005408"/>
    </source>
</evidence>
<feature type="compositionally biased region" description="Low complexity" evidence="3">
    <location>
        <begin position="293"/>
        <end position="321"/>
    </location>
</feature>
<evidence type="ECO:0000256" key="2">
    <source>
        <dbReference type="ARBA" id="ARBA00022553"/>
    </source>
</evidence>
<dbReference type="GeneID" id="105325609"/>
<evidence type="ECO:0000256" key="1">
    <source>
        <dbReference type="ARBA" id="ARBA00007989"/>
    </source>
</evidence>
<dbReference type="InterPro" id="IPR002087">
    <property type="entry name" value="Anti_prolifrtn"/>
</dbReference>
<dbReference type="PANTHER" id="PTHR17537:SF5">
    <property type="entry name" value="TRANSDUCER OF ERBB2, ISOFORM A"/>
    <property type="match status" value="1"/>
</dbReference>
<dbReference type="EnsemblMetazoa" id="G3350.8">
    <property type="protein sequence ID" value="G3350.8:cds"/>
    <property type="gene ID" value="G3350"/>
</dbReference>
<dbReference type="GO" id="GO:0005634">
    <property type="term" value="C:nucleus"/>
    <property type="evidence" value="ECO:0007669"/>
    <property type="project" value="TreeGrafter"/>
</dbReference>
<dbReference type="EnsemblMetazoa" id="G3350.10">
    <property type="protein sequence ID" value="G3350.10:cds"/>
    <property type="gene ID" value="G3350"/>
</dbReference>
<keyword evidence="6" id="KW-1185">Reference proteome</keyword>
<comment type="similarity">
    <text evidence="1">Belongs to the BTG family.</text>
</comment>
<keyword evidence="2" id="KW-0597">Phosphoprotein</keyword>
<organism evidence="5 6">
    <name type="scientific">Magallana gigas</name>
    <name type="common">Pacific oyster</name>
    <name type="synonym">Crassostrea gigas</name>
    <dbReference type="NCBI Taxonomy" id="29159"/>
    <lineage>
        <taxon>Eukaryota</taxon>
        <taxon>Metazoa</taxon>
        <taxon>Spiralia</taxon>
        <taxon>Lophotrochozoa</taxon>
        <taxon>Mollusca</taxon>
        <taxon>Bivalvia</taxon>
        <taxon>Autobranchia</taxon>
        <taxon>Pteriomorphia</taxon>
        <taxon>Ostreida</taxon>
        <taxon>Ostreoidea</taxon>
        <taxon>Ostreidae</taxon>
        <taxon>Magallana</taxon>
    </lineage>
</organism>
<dbReference type="EnsemblMetazoa" id="G3350.1">
    <property type="protein sequence ID" value="G3350.1:cds"/>
    <property type="gene ID" value="G3350"/>
</dbReference>
<dbReference type="AlphaFoldDB" id="A0A8W8MIV1"/>
<dbReference type="KEGG" id="crg:105325609"/>
<dbReference type="EnsemblMetazoa" id="G3350.6">
    <property type="protein sequence ID" value="G3350.6:cds"/>
    <property type="gene ID" value="G3350"/>
</dbReference>
<dbReference type="GO" id="GO:0005737">
    <property type="term" value="C:cytoplasm"/>
    <property type="evidence" value="ECO:0007669"/>
    <property type="project" value="TreeGrafter"/>
</dbReference>
<dbReference type="EnsemblMetazoa" id="G3350.9">
    <property type="protein sequence ID" value="G3350.9:cds"/>
    <property type="gene ID" value="G3350"/>
</dbReference>
<feature type="region of interest" description="Disordered" evidence="3">
    <location>
        <begin position="169"/>
        <end position="191"/>
    </location>
</feature>
<dbReference type="EnsemblMetazoa" id="G3350.4">
    <property type="protein sequence ID" value="G3350.4:cds"/>
    <property type="gene ID" value="G3350"/>
</dbReference>
<dbReference type="PANTHER" id="PTHR17537">
    <property type="entry name" value="TRANSDUCER OF ERBB2 TOB"/>
    <property type="match status" value="1"/>
</dbReference>
<dbReference type="GO" id="GO:0003714">
    <property type="term" value="F:transcription corepressor activity"/>
    <property type="evidence" value="ECO:0007669"/>
    <property type="project" value="TreeGrafter"/>
</dbReference>
<proteinExistence type="inferred from homology"/>
<protein>
    <recommendedName>
        <fullName evidence="4">Anti-proliferative protein domain-containing protein</fullName>
    </recommendedName>
</protein>
<dbReference type="SMART" id="SM00099">
    <property type="entry name" value="btg1"/>
    <property type="match status" value="1"/>
</dbReference>
<dbReference type="InterPro" id="IPR015676">
    <property type="entry name" value="Tob1/2"/>
</dbReference>
<dbReference type="PROSITE" id="PS01203">
    <property type="entry name" value="BTG_2"/>
    <property type="match status" value="1"/>
</dbReference>